<dbReference type="NCBIfam" id="TIGR01766">
    <property type="entry name" value="IS200/IS605 family accessory protein TnpB-like domain"/>
    <property type="match status" value="1"/>
</dbReference>
<keyword evidence="2" id="KW-0815">Transposition</keyword>
<dbReference type="GO" id="GO:0003677">
    <property type="term" value="F:DNA binding"/>
    <property type="evidence" value="ECO:0007669"/>
    <property type="project" value="UniProtKB-KW"/>
</dbReference>
<dbReference type="Proteomes" id="UP001231166">
    <property type="component" value="Chromosome"/>
</dbReference>
<evidence type="ECO:0000256" key="2">
    <source>
        <dbReference type="ARBA" id="ARBA00022578"/>
    </source>
</evidence>
<sequence length="386" mass="42971">MKRVVKINLAPTDAQAHALHETLVLCNTAADVVSRVAQAVEDRRAFALQKAVYHQLKALGLSAQPAVRTIKKVADAYATRGANLEAGNYGPRGGKRATDIAATAIGFRALAAQPFDDRCLSWQQQDSTVSIWTCEGRLKAVRYVCAPWQRELLEHRCGETDLVFRDNMWFLYATVDVPTPEPVVVQEFLGVDLGIVNLAVTSDDTAASADWSGGAVTARRTKYARTRRALQKVGSKSAKRKLRGRREKEHRYATDINHQISKTIVAQAQRTGRGIVLEDLSGIRERVRLAKTQRQQLHSWAYAQLRDFLTYKAVSVGVPLVVIDPRNTSRTCYPCGHVDKANRTTQDRFVCRMCGHVDQADHNAALNIAYLGYVQYTTTTRSHRAV</sequence>
<proteinExistence type="inferred from homology"/>
<dbReference type="GO" id="GO:0032196">
    <property type="term" value="P:transposition"/>
    <property type="evidence" value="ECO:0007669"/>
    <property type="project" value="UniProtKB-KW"/>
</dbReference>
<evidence type="ECO:0000313" key="8">
    <source>
        <dbReference type="EMBL" id="WLF46514.1"/>
    </source>
</evidence>
<dbReference type="GO" id="GO:0006310">
    <property type="term" value="P:DNA recombination"/>
    <property type="evidence" value="ECO:0007669"/>
    <property type="project" value="UniProtKB-KW"/>
</dbReference>
<dbReference type="InterPro" id="IPR010095">
    <property type="entry name" value="Cas12f1-like_TNB"/>
</dbReference>
<evidence type="ECO:0000259" key="6">
    <source>
        <dbReference type="Pfam" id="PF07282"/>
    </source>
</evidence>
<dbReference type="NCBIfam" id="NF040570">
    <property type="entry name" value="guided_TnpB"/>
    <property type="match status" value="1"/>
</dbReference>
<evidence type="ECO:0000256" key="1">
    <source>
        <dbReference type="ARBA" id="ARBA00008761"/>
    </source>
</evidence>
<dbReference type="Pfam" id="PF01385">
    <property type="entry name" value="OrfB_IS605"/>
    <property type="match status" value="1"/>
</dbReference>
<dbReference type="EMBL" id="JAPWIS010000006">
    <property type="protein sequence ID" value="MCZ4584579.1"/>
    <property type="molecule type" value="Genomic_DNA"/>
</dbReference>
<dbReference type="EMBL" id="CP130953">
    <property type="protein sequence ID" value="WLF46514.1"/>
    <property type="molecule type" value="Genomic_DNA"/>
</dbReference>
<organism evidence="8 10">
    <name type="scientific">Rhodococcus opacus</name>
    <name type="common">Nocardia opaca</name>
    <dbReference type="NCBI Taxonomy" id="37919"/>
    <lineage>
        <taxon>Bacteria</taxon>
        <taxon>Bacillati</taxon>
        <taxon>Actinomycetota</taxon>
        <taxon>Actinomycetes</taxon>
        <taxon>Mycobacteriales</taxon>
        <taxon>Nocardiaceae</taxon>
        <taxon>Rhodococcus</taxon>
    </lineage>
</organism>
<feature type="domain" description="Probable transposase IS891/IS1136/IS1341" evidence="5">
    <location>
        <begin position="175"/>
        <end position="271"/>
    </location>
</feature>
<evidence type="ECO:0000313" key="7">
    <source>
        <dbReference type="EMBL" id="MCZ4584579.1"/>
    </source>
</evidence>
<feature type="domain" description="Cas12f1-like TNB" evidence="6">
    <location>
        <begin position="302"/>
        <end position="368"/>
    </location>
</feature>
<evidence type="ECO:0000256" key="3">
    <source>
        <dbReference type="ARBA" id="ARBA00023125"/>
    </source>
</evidence>
<accession>A0AAX3YDE5</accession>
<dbReference type="Pfam" id="PF07282">
    <property type="entry name" value="Cas12f1-like_TNB"/>
    <property type="match status" value="1"/>
</dbReference>
<comment type="similarity">
    <text evidence="1">In the C-terminal section; belongs to the transposase 35 family.</text>
</comment>
<dbReference type="AlphaFoldDB" id="A0AAX3YDE5"/>
<name>A0AAX3YDE5_RHOOP</name>
<evidence type="ECO:0000313" key="10">
    <source>
        <dbReference type="Proteomes" id="UP001231166"/>
    </source>
</evidence>
<reference evidence="7" key="1">
    <citation type="submission" date="2022-12" db="EMBL/GenBank/DDBJ databases">
        <authorList>
            <person name="Krivoruchko A.V."/>
            <person name="Elkin A."/>
        </authorList>
    </citation>
    <scope>NUCLEOTIDE SEQUENCE</scope>
    <source>
        <strain evidence="7">IEGM 249</strain>
    </source>
</reference>
<keyword evidence="4" id="KW-0233">DNA recombination</keyword>
<evidence type="ECO:0000259" key="5">
    <source>
        <dbReference type="Pfam" id="PF01385"/>
    </source>
</evidence>
<evidence type="ECO:0000313" key="9">
    <source>
        <dbReference type="Proteomes" id="UP001066327"/>
    </source>
</evidence>
<protein>
    <submittedName>
        <fullName evidence="8">Transposase</fullName>
    </submittedName>
</protein>
<dbReference type="InterPro" id="IPR001959">
    <property type="entry name" value="Transposase"/>
</dbReference>
<dbReference type="RefSeq" id="WP_269591242.1">
    <property type="nucleotide sequence ID" value="NZ_CP130953.1"/>
</dbReference>
<evidence type="ECO:0000256" key="4">
    <source>
        <dbReference type="ARBA" id="ARBA00023172"/>
    </source>
</evidence>
<keyword evidence="9" id="KW-1185">Reference proteome</keyword>
<reference evidence="8" key="2">
    <citation type="submission" date="2023-07" db="EMBL/GenBank/DDBJ databases">
        <title>Genomic analysis of Rhodococcus opacus VOC-14 with glycol ethers degradation activity.</title>
        <authorList>
            <person name="Narkevich D.A."/>
            <person name="Hlushen A.M."/>
            <person name="Akhremchuk A.E."/>
            <person name="Sikolenko M.A."/>
            <person name="Valentovich L.N."/>
        </authorList>
    </citation>
    <scope>NUCLEOTIDE SEQUENCE</scope>
    <source>
        <strain evidence="8">VOC-14</strain>
    </source>
</reference>
<dbReference type="Proteomes" id="UP001066327">
    <property type="component" value="Unassembled WGS sequence"/>
</dbReference>
<gene>
    <name evidence="7" type="ORF">O4328_12930</name>
    <name evidence="8" type="ORF">Q5707_32260</name>
</gene>
<keyword evidence="3" id="KW-0238">DNA-binding</keyword>